<evidence type="ECO:0000313" key="2">
    <source>
        <dbReference type="Proteomes" id="UP001341281"/>
    </source>
</evidence>
<accession>A0AAQ3T3L3</accession>
<reference evidence="1 2" key="1">
    <citation type="submission" date="2024-02" db="EMBL/GenBank/DDBJ databases">
        <title>High-quality chromosome-scale genome assembly of Pensacola bahiagrass (Paspalum notatum Flugge var. saurae).</title>
        <authorList>
            <person name="Vega J.M."/>
            <person name="Podio M."/>
            <person name="Orjuela J."/>
            <person name="Siena L.A."/>
            <person name="Pessino S.C."/>
            <person name="Combes M.C."/>
            <person name="Mariac C."/>
            <person name="Albertini E."/>
            <person name="Pupilli F."/>
            <person name="Ortiz J.P.A."/>
            <person name="Leblanc O."/>
        </authorList>
    </citation>
    <scope>NUCLEOTIDE SEQUENCE [LARGE SCALE GENOMIC DNA]</scope>
    <source>
        <strain evidence="1">R1</strain>
        <tissue evidence="1">Leaf</tissue>
    </source>
</reference>
<organism evidence="1 2">
    <name type="scientific">Paspalum notatum var. saurae</name>
    <dbReference type="NCBI Taxonomy" id="547442"/>
    <lineage>
        <taxon>Eukaryota</taxon>
        <taxon>Viridiplantae</taxon>
        <taxon>Streptophyta</taxon>
        <taxon>Embryophyta</taxon>
        <taxon>Tracheophyta</taxon>
        <taxon>Spermatophyta</taxon>
        <taxon>Magnoliopsida</taxon>
        <taxon>Liliopsida</taxon>
        <taxon>Poales</taxon>
        <taxon>Poaceae</taxon>
        <taxon>PACMAD clade</taxon>
        <taxon>Panicoideae</taxon>
        <taxon>Andropogonodae</taxon>
        <taxon>Paspaleae</taxon>
        <taxon>Paspalinae</taxon>
        <taxon>Paspalum</taxon>
    </lineage>
</organism>
<evidence type="ECO:0000313" key="1">
    <source>
        <dbReference type="EMBL" id="WVZ64629.1"/>
    </source>
</evidence>
<dbReference type="EMBL" id="CP144747">
    <property type="protein sequence ID" value="WVZ64629.1"/>
    <property type="molecule type" value="Genomic_DNA"/>
</dbReference>
<dbReference type="AlphaFoldDB" id="A0AAQ3T3L3"/>
<gene>
    <name evidence="1" type="ORF">U9M48_014123</name>
</gene>
<proteinExistence type="predicted"/>
<sequence length="115" mass="12299">MAQAALMSAGSVHEGRAALLFFVTTIRETDPFPDGLRRMWRGLRETVVSSGRSGKAPACGEAASMDPGSYSIGLSARLQRFCGGRSHMAMAFLVQCGLHLLFCWQLRCGGSSSAE</sequence>
<protein>
    <submittedName>
        <fullName evidence="1">Uncharacterized protein</fullName>
    </submittedName>
</protein>
<dbReference type="Proteomes" id="UP001341281">
    <property type="component" value="Chromosome 03"/>
</dbReference>
<name>A0AAQ3T3L3_PASNO</name>
<keyword evidence="2" id="KW-1185">Reference proteome</keyword>